<dbReference type="InterPro" id="IPR023809">
    <property type="entry name" value="Thiopep_bacteriocin_synth_dom"/>
</dbReference>
<dbReference type="EMBL" id="JACHJB010000003">
    <property type="protein sequence ID" value="MBB6350121.1"/>
    <property type="molecule type" value="Genomic_DNA"/>
</dbReference>
<dbReference type="RefSeq" id="WP_221497062.1">
    <property type="nucleotide sequence ID" value="NZ_JACHJB010000003.1"/>
</dbReference>
<evidence type="ECO:0000313" key="2">
    <source>
        <dbReference type="EMBL" id="MBB6350121.1"/>
    </source>
</evidence>
<dbReference type="NCBIfam" id="TIGR03891">
    <property type="entry name" value="thiopep_ocin"/>
    <property type="match status" value="1"/>
</dbReference>
<keyword evidence="3" id="KW-1185">Reference proteome</keyword>
<protein>
    <submittedName>
        <fullName evidence="2">Thiopeptide-type bacteriocin biosynthesis protein</fullName>
    </submittedName>
</protein>
<evidence type="ECO:0000313" key="3">
    <source>
        <dbReference type="Proteomes" id="UP000583800"/>
    </source>
</evidence>
<evidence type="ECO:0000259" key="1">
    <source>
        <dbReference type="Pfam" id="PF14028"/>
    </source>
</evidence>
<organism evidence="2 3">
    <name type="scientific">Nonomuraea muscovyensis</name>
    <dbReference type="NCBI Taxonomy" id="1124761"/>
    <lineage>
        <taxon>Bacteria</taxon>
        <taxon>Bacillati</taxon>
        <taxon>Actinomycetota</taxon>
        <taxon>Actinomycetes</taxon>
        <taxon>Streptosporangiales</taxon>
        <taxon>Streptosporangiaceae</taxon>
        <taxon>Nonomuraea</taxon>
    </lineage>
</organism>
<sequence length="353" mass="40198">MYDPTVAKAERPWIAMHIYYTSNPNPLLLNCVQPLVRGLQRDGLIRRYFFIRYWLEGPHVRLRLLPAPGVDPAAITRIAEERVGEFLLRRPAVYEVDNEIMSGIYKDMYLAEYSLDQWNADYGENGTMPIQRNNSWIYRDYEPEFDRYGGPAGIELAEWHFEKSSDVVLSLIGRTNVHVRTVLLGLSAQLMMTMCATFIRDPGELAEFFTGYNRFWERTYESAGAEKHDQFDLLYEDMRERLAGRVAVIHAATAGDGEDSAPGAFLLPWARHCAELRDRIIARTRQGRLMFRARDGSDRIGAATDPELALRVLMGAYLHMTNNRLGVAINDEAYLAYLLDKAVRHGLGIGSAA</sequence>
<proteinExistence type="predicted"/>
<comment type="caution">
    <text evidence="2">The sequence shown here is derived from an EMBL/GenBank/DDBJ whole genome shotgun (WGS) entry which is preliminary data.</text>
</comment>
<reference evidence="2 3" key="1">
    <citation type="submission" date="2020-08" db="EMBL/GenBank/DDBJ databases">
        <title>Sequencing the genomes of 1000 actinobacteria strains.</title>
        <authorList>
            <person name="Klenk H.-P."/>
        </authorList>
    </citation>
    <scope>NUCLEOTIDE SEQUENCE [LARGE SCALE GENOMIC DNA]</scope>
    <source>
        <strain evidence="2 3">DSM 45913</strain>
    </source>
</reference>
<dbReference type="Pfam" id="PF14028">
    <property type="entry name" value="Lant_dehydr_C"/>
    <property type="match status" value="1"/>
</dbReference>
<name>A0A7X0F2E1_9ACTN</name>
<accession>A0A7X0F2E1</accession>
<dbReference type="Proteomes" id="UP000583800">
    <property type="component" value="Unassembled WGS sequence"/>
</dbReference>
<gene>
    <name evidence="2" type="ORF">FHU36_006693</name>
</gene>
<dbReference type="AlphaFoldDB" id="A0A7X0F2E1"/>
<feature type="domain" description="Thiopeptide-type bacteriocin biosynthesis" evidence="1">
    <location>
        <begin position="13"/>
        <end position="343"/>
    </location>
</feature>